<feature type="non-terminal residue" evidence="3">
    <location>
        <position position="301"/>
    </location>
</feature>
<evidence type="ECO:0000256" key="1">
    <source>
        <dbReference type="SAM" id="MobiDB-lite"/>
    </source>
</evidence>
<name>A0A9D4YPN0_PEA</name>
<feature type="region of interest" description="Disordered" evidence="1">
    <location>
        <begin position="1"/>
        <end position="21"/>
    </location>
</feature>
<accession>A0A9D4YPN0</accession>
<reference evidence="3 4" key="1">
    <citation type="journal article" date="2022" name="Nat. Genet.">
        <title>Improved pea reference genome and pan-genome highlight genomic features and evolutionary characteristics.</title>
        <authorList>
            <person name="Yang T."/>
            <person name="Liu R."/>
            <person name="Luo Y."/>
            <person name="Hu S."/>
            <person name="Wang D."/>
            <person name="Wang C."/>
            <person name="Pandey M.K."/>
            <person name="Ge S."/>
            <person name="Xu Q."/>
            <person name="Li N."/>
            <person name="Li G."/>
            <person name="Huang Y."/>
            <person name="Saxena R.K."/>
            <person name="Ji Y."/>
            <person name="Li M."/>
            <person name="Yan X."/>
            <person name="He Y."/>
            <person name="Liu Y."/>
            <person name="Wang X."/>
            <person name="Xiang C."/>
            <person name="Varshney R.K."/>
            <person name="Ding H."/>
            <person name="Gao S."/>
            <person name="Zong X."/>
        </authorList>
    </citation>
    <scope>NUCLEOTIDE SEQUENCE [LARGE SCALE GENOMIC DNA]</scope>
    <source>
        <strain evidence="3 4">cv. Zhongwan 6</strain>
    </source>
</reference>
<proteinExistence type="predicted"/>
<feature type="domain" description="PPIase cyclophilin-type" evidence="2">
    <location>
        <begin position="83"/>
        <end position="288"/>
    </location>
</feature>
<dbReference type="Gene3D" id="2.40.100.10">
    <property type="entry name" value="Cyclophilin-like"/>
    <property type="match status" value="1"/>
</dbReference>
<dbReference type="GO" id="GO:0004497">
    <property type="term" value="F:monooxygenase activity"/>
    <property type="evidence" value="ECO:0007669"/>
    <property type="project" value="UniProtKB-KW"/>
</dbReference>
<dbReference type="PRINTS" id="PR00153">
    <property type="entry name" value="CSAPPISMRASE"/>
</dbReference>
<dbReference type="Pfam" id="PF00160">
    <property type="entry name" value="Pro_isomerase"/>
    <property type="match status" value="1"/>
</dbReference>
<protein>
    <submittedName>
        <fullName evidence="3">Cytochrome P450 monooxygenase 28</fullName>
    </submittedName>
</protein>
<sequence length="301" mass="32946">TTMASSLTQPPPPLPSLHHSFPKSNLTRRSLLLTSTATLSFPTLSSSASPTQPPNPTITDRVFMEFSLCPNYYLPNRTLGDNISTLCSDSTSLGRVIIGLYGNLVPRTVSNFKSLCISASNSNPNSSSYKNTVIHKVFPGQYFLAGHQGRPERGDVRPPNHLPRNIETVDPKAFALTHSRAGVVSLPLSENDDDDEIKFDPEYRNVEFLITTGPGPCPELDNKNIVFGAVLEGLDVITTIASTQTYQPGERIRQFNDLAEFFGDERAQNARAIWNRPLTTIYISDCGALEVAKPSLTPSLP</sequence>
<evidence type="ECO:0000313" key="3">
    <source>
        <dbReference type="EMBL" id="KAI5441106.1"/>
    </source>
</evidence>
<evidence type="ECO:0000259" key="2">
    <source>
        <dbReference type="PROSITE" id="PS50072"/>
    </source>
</evidence>
<dbReference type="InterPro" id="IPR029000">
    <property type="entry name" value="Cyclophilin-like_dom_sf"/>
</dbReference>
<dbReference type="Proteomes" id="UP001058974">
    <property type="component" value="Chromosome 1"/>
</dbReference>
<organism evidence="3 4">
    <name type="scientific">Pisum sativum</name>
    <name type="common">Garden pea</name>
    <name type="synonym">Lathyrus oleraceus</name>
    <dbReference type="NCBI Taxonomy" id="3888"/>
    <lineage>
        <taxon>Eukaryota</taxon>
        <taxon>Viridiplantae</taxon>
        <taxon>Streptophyta</taxon>
        <taxon>Embryophyta</taxon>
        <taxon>Tracheophyta</taxon>
        <taxon>Spermatophyta</taxon>
        <taxon>Magnoliopsida</taxon>
        <taxon>eudicotyledons</taxon>
        <taxon>Gunneridae</taxon>
        <taxon>Pentapetalae</taxon>
        <taxon>rosids</taxon>
        <taxon>fabids</taxon>
        <taxon>Fabales</taxon>
        <taxon>Fabaceae</taxon>
        <taxon>Papilionoideae</taxon>
        <taxon>50 kb inversion clade</taxon>
        <taxon>NPAAA clade</taxon>
        <taxon>Hologalegina</taxon>
        <taxon>IRL clade</taxon>
        <taxon>Fabeae</taxon>
        <taxon>Lathyrus</taxon>
    </lineage>
</organism>
<keyword evidence="3" id="KW-0560">Oxidoreductase</keyword>
<dbReference type="PANTHER" id="PTHR47875">
    <property type="entry name" value="PEPTIDYL-PROLYL CIS-TRANS ISOMERASE CYP28, CHLOROPLASTIC"/>
    <property type="match status" value="1"/>
</dbReference>
<dbReference type="AlphaFoldDB" id="A0A9D4YPN0"/>
<dbReference type="PANTHER" id="PTHR47875:SF1">
    <property type="entry name" value="PEPTIDYL-PROLYL CIS-TRANS ISOMERASE CYP28, CHLOROPLASTIC"/>
    <property type="match status" value="1"/>
</dbReference>
<dbReference type="GO" id="GO:0003755">
    <property type="term" value="F:peptidyl-prolyl cis-trans isomerase activity"/>
    <property type="evidence" value="ECO:0007669"/>
    <property type="project" value="InterPro"/>
</dbReference>
<gene>
    <name evidence="3" type="ORF">KIW84_010534</name>
</gene>
<dbReference type="EMBL" id="JAMSHJ010000001">
    <property type="protein sequence ID" value="KAI5441106.1"/>
    <property type="molecule type" value="Genomic_DNA"/>
</dbReference>
<keyword evidence="4" id="KW-1185">Reference proteome</keyword>
<dbReference type="InterPro" id="IPR044178">
    <property type="entry name" value="CYP28-like"/>
</dbReference>
<dbReference type="InterPro" id="IPR002130">
    <property type="entry name" value="Cyclophilin-type_PPIase_dom"/>
</dbReference>
<dbReference type="GO" id="GO:0009507">
    <property type="term" value="C:chloroplast"/>
    <property type="evidence" value="ECO:0007669"/>
    <property type="project" value="TreeGrafter"/>
</dbReference>
<dbReference type="Gramene" id="Psat01G0053400-T1">
    <property type="protein sequence ID" value="KAI5441106.1"/>
    <property type="gene ID" value="KIW84_010534"/>
</dbReference>
<dbReference type="PROSITE" id="PS50072">
    <property type="entry name" value="CSA_PPIASE_2"/>
    <property type="match status" value="1"/>
</dbReference>
<dbReference type="FunFam" id="2.40.100.10:FF:000037">
    <property type="entry name" value="Peptidyl-prolyl cis-trans isomerase"/>
    <property type="match status" value="1"/>
</dbReference>
<dbReference type="SUPFAM" id="SSF50891">
    <property type="entry name" value="Cyclophilin-like"/>
    <property type="match status" value="1"/>
</dbReference>
<comment type="caution">
    <text evidence="3">The sequence shown here is derived from an EMBL/GenBank/DDBJ whole genome shotgun (WGS) entry which is preliminary data.</text>
</comment>
<evidence type="ECO:0000313" key="4">
    <source>
        <dbReference type="Proteomes" id="UP001058974"/>
    </source>
</evidence>
<keyword evidence="3" id="KW-0503">Monooxygenase</keyword>